<dbReference type="AlphaFoldDB" id="A0A238JE75"/>
<proteinExistence type="predicted"/>
<evidence type="ECO:0000313" key="2">
    <source>
        <dbReference type="Proteomes" id="UP000225972"/>
    </source>
</evidence>
<reference evidence="2" key="1">
    <citation type="submission" date="2017-05" db="EMBL/GenBank/DDBJ databases">
        <authorList>
            <person name="Rodrigo-Torres L."/>
            <person name="Arahal R. D."/>
            <person name="Lucena T."/>
        </authorList>
    </citation>
    <scope>NUCLEOTIDE SEQUENCE [LARGE SCALE GENOMIC DNA]</scope>
    <source>
        <strain evidence="2">CECT 8649</strain>
    </source>
</reference>
<organism evidence="1 2">
    <name type="scientific">Pelagimonas phthalicica</name>
    <dbReference type="NCBI Taxonomy" id="1037362"/>
    <lineage>
        <taxon>Bacteria</taxon>
        <taxon>Pseudomonadati</taxon>
        <taxon>Pseudomonadota</taxon>
        <taxon>Alphaproteobacteria</taxon>
        <taxon>Rhodobacterales</taxon>
        <taxon>Roseobacteraceae</taxon>
        <taxon>Pelagimonas</taxon>
    </lineage>
</organism>
<dbReference type="Proteomes" id="UP000225972">
    <property type="component" value="Unassembled WGS sequence"/>
</dbReference>
<protein>
    <submittedName>
        <fullName evidence="1">Uncharacterized protein</fullName>
    </submittedName>
</protein>
<gene>
    <name evidence="1" type="ORF">TRP8649_02819</name>
</gene>
<dbReference type="EMBL" id="FXXP01000002">
    <property type="protein sequence ID" value="SMX28693.1"/>
    <property type="molecule type" value="Genomic_DNA"/>
</dbReference>
<accession>A0A238JE75</accession>
<name>A0A238JE75_9RHOB</name>
<keyword evidence="2" id="KW-1185">Reference proteome</keyword>
<evidence type="ECO:0000313" key="1">
    <source>
        <dbReference type="EMBL" id="SMX28693.1"/>
    </source>
</evidence>
<dbReference type="OrthoDB" id="7854136at2"/>
<dbReference type="RefSeq" id="WP_099246222.1">
    <property type="nucleotide sequence ID" value="NZ_FXXP01000002.1"/>
</dbReference>
<sequence>MVSRHAAHAYWSRLWVQHMDVSYDPLLETLRIVAAHQAEHKITASEEPVVRLLIDLPRLLARATEFNPPGQAERSFDETWLLALSSALRMADADNYRFLLLSRMTAQNASEFHFLFRQALTLLDEAG</sequence>